<keyword evidence="6 8" id="KW-0560">Oxidoreductase</keyword>
<dbReference type="FunFam" id="3.40.50.1980:FF:000001">
    <property type="entry name" value="Histidinol dehydrogenase"/>
    <property type="match status" value="1"/>
</dbReference>
<evidence type="ECO:0000256" key="8">
    <source>
        <dbReference type="HAMAP-Rule" id="MF_01024"/>
    </source>
</evidence>
<dbReference type="CDD" id="cd06572">
    <property type="entry name" value="Histidinol_dh"/>
    <property type="match status" value="1"/>
</dbReference>
<dbReference type="GO" id="GO:0000105">
    <property type="term" value="P:L-histidine biosynthetic process"/>
    <property type="evidence" value="ECO:0007669"/>
    <property type="project" value="UniProtKB-UniRule"/>
</dbReference>
<comment type="caution">
    <text evidence="8">Lacks conserved residue(s) required for the propagation of feature annotation.</text>
</comment>
<dbReference type="PANTHER" id="PTHR21256:SF2">
    <property type="entry name" value="HISTIDINE BIOSYNTHESIS TRIFUNCTIONAL PROTEIN"/>
    <property type="match status" value="1"/>
</dbReference>
<feature type="binding site" evidence="8 11">
    <location>
        <position position="260"/>
    </location>
    <ligand>
        <name>substrate</name>
    </ligand>
</feature>
<feature type="binding site" evidence="8 11">
    <location>
        <position position="257"/>
    </location>
    <ligand>
        <name>substrate</name>
    </ligand>
</feature>
<feature type="binding site" evidence="8 12">
    <location>
        <position position="257"/>
    </location>
    <ligand>
        <name>Zn(2+)</name>
        <dbReference type="ChEBI" id="CHEBI:29105"/>
    </ligand>
</feature>
<comment type="pathway">
    <text evidence="8">Amino-acid biosynthesis; L-histidine biosynthesis; L-histidine from 5-phospho-alpha-D-ribose 1-diphosphate: step 9/9.</text>
</comment>
<dbReference type="Gene3D" id="3.40.50.1980">
    <property type="entry name" value="Nitrogenase molybdenum iron protein domain"/>
    <property type="match status" value="2"/>
</dbReference>
<comment type="similarity">
    <text evidence="2 8 9 13">Belongs to the histidinol dehydrogenase family.</text>
</comment>
<dbReference type="PANTHER" id="PTHR21256">
    <property type="entry name" value="HISTIDINOL DEHYDROGENASE HDH"/>
    <property type="match status" value="1"/>
</dbReference>
<feature type="binding site" evidence="8 12">
    <location>
        <position position="418"/>
    </location>
    <ligand>
        <name>Zn(2+)</name>
        <dbReference type="ChEBI" id="CHEBI:29105"/>
    </ligand>
</feature>
<organism evidence="14 15">
    <name type="scientific">Pilibacter termitis</name>
    <dbReference type="NCBI Taxonomy" id="263852"/>
    <lineage>
        <taxon>Bacteria</taxon>
        <taxon>Bacillati</taxon>
        <taxon>Bacillota</taxon>
        <taxon>Bacilli</taxon>
        <taxon>Lactobacillales</taxon>
        <taxon>Enterococcaceae</taxon>
        <taxon>Pilibacter</taxon>
    </lineage>
</organism>
<dbReference type="PRINTS" id="PR00083">
    <property type="entry name" value="HOLDHDRGNASE"/>
</dbReference>
<feature type="binding site" evidence="8 11">
    <location>
        <position position="326"/>
    </location>
    <ligand>
        <name>substrate</name>
    </ligand>
</feature>
<keyword evidence="8" id="KW-0520">NAD</keyword>
<evidence type="ECO:0000256" key="6">
    <source>
        <dbReference type="ARBA" id="ARBA00023002"/>
    </source>
</evidence>
<feature type="active site" description="Proton acceptor" evidence="8 10">
    <location>
        <position position="325"/>
    </location>
</feature>
<evidence type="ECO:0000256" key="4">
    <source>
        <dbReference type="ARBA" id="ARBA00022723"/>
    </source>
</evidence>
<dbReference type="InterPro" id="IPR001692">
    <property type="entry name" value="Histidinol_DH_CS"/>
</dbReference>
<comment type="cofactor">
    <cofactor evidence="8 12">
        <name>Zn(2+)</name>
        <dbReference type="ChEBI" id="CHEBI:29105"/>
    </cofactor>
    <text evidence="8 12">Binds 1 zinc ion per subunit.</text>
</comment>
<feature type="binding site" evidence="8 11">
    <location>
        <position position="418"/>
    </location>
    <ligand>
        <name>substrate</name>
    </ligand>
</feature>
<dbReference type="GO" id="GO:0004399">
    <property type="term" value="F:histidinol dehydrogenase activity"/>
    <property type="evidence" value="ECO:0007669"/>
    <property type="project" value="UniProtKB-UniRule"/>
</dbReference>
<evidence type="ECO:0000313" key="14">
    <source>
        <dbReference type="EMBL" id="SJZ56570.1"/>
    </source>
</evidence>
<keyword evidence="4 8" id="KW-0479">Metal-binding</keyword>
<keyword evidence="5 8" id="KW-0862">Zinc</keyword>
<dbReference type="STRING" id="263852.SAMN02745116_00751"/>
<keyword evidence="8" id="KW-0368">Histidine biosynthesis</keyword>
<evidence type="ECO:0000256" key="9">
    <source>
        <dbReference type="PIRNR" id="PIRNR000099"/>
    </source>
</evidence>
<dbReference type="OrthoDB" id="9805269at2"/>
<evidence type="ECO:0000256" key="5">
    <source>
        <dbReference type="ARBA" id="ARBA00022833"/>
    </source>
</evidence>
<proteinExistence type="inferred from homology"/>
<dbReference type="InterPro" id="IPR016161">
    <property type="entry name" value="Ald_DH/histidinol_DH"/>
</dbReference>
<feature type="binding site" evidence="8 11">
    <location>
        <position position="413"/>
    </location>
    <ligand>
        <name>substrate</name>
    </ligand>
</feature>
<dbReference type="Pfam" id="PF00815">
    <property type="entry name" value="Histidinol_dh"/>
    <property type="match status" value="1"/>
</dbReference>
<feature type="active site" description="Proton acceptor" evidence="8 10">
    <location>
        <position position="326"/>
    </location>
</feature>
<protein>
    <recommendedName>
        <fullName evidence="3 8">Histidinol dehydrogenase</fullName>
        <shortName evidence="8">HDH</shortName>
        <ecNumber evidence="3 8">1.1.1.23</ecNumber>
    </recommendedName>
</protein>
<dbReference type="HAMAP" id="MF_01024">
    <property type="entry name" value="HisD"/>
    <property type="match status" value="1"/>
</dbReference>
<dbReference type="UniPathway" id="UPA00031">
    <property type="reaction ID" value="UER00014"/>
</dbReference>
<evidence type="ECO:0000256" key="13">
    <source>
        <dbReference type="RuleBase" id="RU004175"/>
    </source>
</evidence>
<dbReference type="InterPro" id="IPR012131">
    <property type="entry name" value="Hstdl_DH"/>
</dbReference>
<dbReference type="RefSeq" id="WP_078806704.1">
    <property type="nucleotide sequence ID" value="NZ_FUXI01000006.1"/>
</dbReference>
<dbReference type="FunFam" id="3.40.50.1980:FF:000026">
    <property type="entry name" value="Histidinol dehydrogenase"/>
    <property type="match status" value="1"/>
</dbReference>
<evidence type="ECO:0000256" key="1">
    <source>
        <dbReference type="ARBA" id="ARBA00003850"/>
    </source>
</evidence>
<accession>A0A1T4LPC6</accession>
<evidence type="ECO:0000256" key="10">
    <source>
        <dbReference type="PIRSR" id="PIRSR000099-1"/>
    </source>
</evidence>
<dbReference type="Proteomes" id="UP000190328">
    <property type="component" value="Unassembled WGS sequence"/>
</dbReference>
<dbReference type="GO" id="GO:0005829">
    <property type="term" value="C:cytosol"/>
    <property type="evidence" value="ECO:0007669"/>
    <property type="project" value="TreeGrafter"/>
</dbReference>
<evidence type="ECO:0000256" key="7">
    <source>
        <dbReference type="ARBA" id="ARBA00049489"/>
    </source>
</evidence>
<dbReference type="NCBIfam" id="TIGR00069">
    <property type="entry name" value="hisD"/>
    <property type="match status" value="1"/>
</dbReference>
<dbReference type="GO" id="GO:0051287">
    <property type="term" value="F:NAD binding"/>
    <property type="evidence" value="ECO:0007669"/>
    <property type="project" value="InterPro"/>
</dbReference>
<name>A0A1T4LPC6_9ENTE</name>
<comment type="catalytic activity">
    <reaction evidence="7 8">
        <text>L-histidinol + 2 NAD(+) + H2O = L-histidine + 2 NADH + 3 H(+)</text>
        <dbReference type="Rhea" id="RHEA:20641"/>
        <dbReference type="ChEBI" id="CHEBI:15377"/>
        <dbReference type="ChEBI" id="CHEBI:15378"/>
        <dbReference type="ChEBI" id="CHEBI:57540"/>
        <dbReference type="ChEBI" id="CHEBI:57595"/>
        <dbReference type="ChEBI" id="CHEBI:57699"/>
        <dbReference type="ChEBI" id="CHEBI:57945"/>
        <dbReference type="EC" id="1.1.1.23"/>
    </reaction>
</comment>
<evidence type="ECO:0000256" key="11">
    <source>
        <dbReference type="PIRSR" id="PIRSR000099-3"/>
    </source>
</evidence>
<gene>
    <name evidence="8" type="primary">hisD</name>
    <name evidence="14" type="ORF">SAMN02745116_00751</name>
</gene>
<dbReference type="EC" id="1.1.1.23" evidence="3 8"/>
<feature type="binding site" evidence="8 12">
    <location>
        <position position="260"/>
    </location>
    <ligand>
        <name>Zn(2+)</name>
        <dbReference type="ChEBI" id="CHEBI:29105"/>
    </ligand>
</feature>
<dbReference type="SUPFAM" id="SSF53720">
    <property type="entry name" value="ALDH-like"/>
    <property type="match status" value="1"/>
</dbReference>
<evidence type="ECO:0000313" key="15">
    <source>
        <dbReference type="Proteomes" id="UP000190328"/>
    </source>
</evidence>
<dbReference type="AlphaFoldDB" id="A0A1T4LPC6"/>
<dbReference type="EMBL" id="FUXI01000006">
    <property type="protein sequence ID" value="SJZ56570.1"/>
    <property type="molecule type" value="Genomic_DNA"/>
</dbReference>
<feature type="binding site" evidence="8 11">
    <location>
        <position position="235"/>
    </location>
    <ligand>
        <name>substrate</name>
    </ligand>
</feature>
<dbReference type="PROSITE" id="PS00611">
    <property type="entry name" value="HISOL_DEHYDROGENASE"/>
    <property type="match status" value="1"/>
</dbReference>
<dbReference type="PIRSF" id="PIRSF000099">
    <property type="entry name" value="Histidinol_dh"/>
    <property type="match status" value="1"/>
</dbReference>
<evidence type="ECO:0000256" key="12">
    <source>
        <dbReference type="PIRSR" id="PIRSR000099-4"/>
    </source>
</evidence>
<keyword evidence="8" id="KW-0028">Amino-acid biosynthesis</keyword>
<keyword evidence="15" id="KW-1185">Reference proteome</keyword>
<reference evidence="14 15" key="1">
    <citation type="submission" date="2017-02" db="EMBL/GenBank/DDBJ databases">
        <authorList>
            <person name="Peterson S.W."/>
        </authorList>
    </citation>
    <scope>NUCLEOTIDE SEQUENCE [LARGE SCALE GENOMIC DNA]</scope>
    <source>
        <strain evidence="14 15">ATCC BAA-1030</strain>
    </source>
</reference>
<feature type="binding site" evidence="8 12">
    <location>
        <position position="359"/>
    </location>
    <ligand>
        <name>Zn(2+)</name>
        <dbReference type="ChEBI" id="CHEBI:29105"/>
    </ligand>
</feature>
<evidence type="ECO:0000256" key="3">
    <source>
        <dbReference type="ARBA" id="ARBA00012965"/>
    </source>
</evidence>
<comment type="function">
    <text evidence="1 8">Catalyzes the sequential NAD-dependent oxidations of L-histidinol to L-histidinaldehyde and then to L-histidine.</text>
</comment>
<feature type="binding site" evidence="8 11">
    <location>
        <position position="359"/>
    </location>
    <ligand>
        <name>substrate</name>
    </ligand>
</feature>
<dbReference type="InterPro" id="IPR022695">
    <property type="entry name" value="Histidinol_DH_monofunct"/>
</dbReference>
<dbReference type="GO" id="GO:0008270">
    <property type="term" value="F:zinc ion binding"/>
    <property type="evidence" value="ECO:0007669"/>
    <property type="project" value="UniProtKB-UniRule"/>
</dbReference>
<evidence type="ECO:0000256" key="2">
    <source>
        <dbReference type="ARBA" id="ARBA00010178"/>
    </source>
</evidence>
<sequence length="428" mass="46838">MKRLTGSVEEIADILKREQMELNTSQVEVENAVSEIIETVKTLGDKALIDYTEKFDGVVLKELQVGRLAIDHAYKEIELEVLVSLKQAKENIISYHEKQKELGFADFQGEGILRGQMIVPLERVGIYVPGGTAAYPSSVLMNALPAKIAGVEEIIMITPPPKDNVFNSAILVAADLAGVDKIFQIGGAHGIAALAYGTQMIPRVDKIVGPGNIFVATAKKQVFGQVGIDMIAGPSEVGVLADESANPRFIAADLLSQAEHDVLARAILVTNSEELATEVDQELERQLRELPREEIARASIENNGRTIITDTIEHMFELMNKVAPEHLEVQLEDSIKYLSKIKNAGSVFLGNYTSEPVGDYFAGANHVLPTGSTARFSSALGVHDFVKRIQYTYYDKKALKNSQRAITALARKEGLEAHARAIDVRFEA</sequence>
<dbReference type="Gene3D" id="1.20.5.1300">
    <property type="match status" value="1"/>
</dbReference>